<dbReference type="RefSeq" id="WP_136259171.1">
    <property type="nucleotide sequence ID" value="NZ_MWIO01000036.1"/>
</dbReference>
<dbReference type="Proteomes" id="UP000306317">
    <property type="component" value="Unassembled WGS sequence"/>
</dbReference>
<dbReference type="InterPro" id="IPR028973">
    <property type="entry name" value="PhnB-like"/>
</dbReference>
<dbReference type="EMBL" id="MWIO01000036">
    <property type="protein sequence ID" value="THD06403.1"/>
    <property type="molecule type" value="Genomic_DNA"/>
</dbReference>
<reference evidence="2 3" key="1">
    <citation type="submission" date="2017-02" db="EMBL/GenBank/DDBJ databases">
        <title>Whole genome sequencing of Rhodanobacter lindaniclasticus DSM 17932.</title>
        <authorList>
            <person name="Kumar S."/>
            <person name="Patil P."/>
            <person name="Patil P.B."/>
        </authorList>
    </citation>
    <scope>NUCLEOTIDE SEQUENCE [LARGE SCALE GENOMIC DNA]</scope>
    <source>
        <strain evidence="2 3">DSM 17932</strain>
    </source>
</reference>
<evidence type="ECO:0000313" key="2">
    <source>
        <dbReference type="EMBL" id="THD06403.1"/>
    </source>
</evidence>
<keyword evidence="3" id="KW-1185">Reference proteome</keyword>
<gene>
    <name evidence="2" type="ORF">B1991_13335</name>
</gene>
<dbReference type="CDD" id="cd06588">
    <property type="entry name" value="PhnB_like"/>
    <property type="match status" value="1"/>
</dbReference>
<name>A0A4S3KD47_9GAMM</name>
<feature type="domain" description="PhnB-like" evidence="1">
    <location>
        <begin position="3"/>
        <end position="132"/>
    </location>
</feature>
<dbReference type="PANTHER" id="PTHR33990:SF1">
    <property type="entry name" value="PROTEIN YJDN"/>
    <property type="match status" value="1"/>
</dbReference>
<comment type="caution">
    <text evidence="2">The sequence shown here is derived from an EMBL/GenBank/DDBJ whole genome shotgun (WGS) entry which is preliminary data.</text>
</comment>
<organism evidence="2 3">
    <name type="scientific">Rhodanobacter lindaniclasticus</name>
    <dbReference type="NCBI Taxonomy" id="75310"/>
    <lineage>
        <taxon>Bacteria</taxon>
        <taxon>Pseudomonadati</taxon>
        <taxon>Pseudomonadota</taxon>
        <taxon>Gammaproteobacteria</taxon>
        <taxon>Lysobacterales</taxon>
        <taxon>Rhodanobacteraceae</taxon>
        <taxon>Rhodanobacter</taxon>
    </lineage>
</organism>
<proteinExistence type="predicted"/>
<dbReference type="SUPFAM" id="SSF54593">
    <property type="entry name" value="Glyoxalase/Bleomycin resistance protein/Dihydroxybiphenyl dioxygenase"/>
    <property type="match status" value="1"/>
</dbReference>
<evidence type="ECO:0000259" key="1">
    <source>
        <dbReference type="Pfam" id="PF06983"/>
    </source>
</evidence>
<evidence type="ECO:0000313" key="3">
    <source>
        <dbReference type="Proteomes" id="UP000306317"/>
    </source>
</evidence>
<dbReference type="PANTHER" id="PTHR33990">
    <property type="entry name" value="PROTEIN YJDN-RELATED"/>
    <property type="match status" value="1"/>
</dbReference>
<dbReference type="Pfam" id="PF06983">
    <property type="entry name" value="3-dmu-9_3-mt"/>
    <property type="match status" value="1"/>
</dbReference>
<protein>
    <recommendedName>
        <fullName evidence="1">PhnB-like domain-containing protein</fullName>
    </recommendedName>
</protein>
<sequence>MQLVSYLFFKDNAAEAFDFYARCLGGQIAMKVTMGDMSGDAAPPATRHLIAHVRLQVGDAVLMGSDWCNPDSGPYPGIHGNAVSLSVDQPQEAERLFAALSDGAQVSMPMAETQWALRFGMLTDRYGAMWMVNCNRPA</sequence>
<dbReference type="OrthoDB" id="9795306at2"/>
<dbReference type="AlphaFoldDB" id="A0A4S3KD47"/>
<accession>A0A4S3KD47</accession>
<dbReference type="Gene3D" id="3.10.180.10">
    <property type="entry name" value="2,3-Dihydroxybiphenyl 1,2-Dioxygenase, domain 1"/>
    <property type="match status" value="1"/>
</dbReference>
<dbReference type="InterPro" id="IPR029068">
    <property type="entry name" value="Glyas_Bleomycin-R_OHBP_Dase"/>
</dbReference>